<sequence length="418" mass="45491">MKEDDTMISMLGGDRHVRRRSIGAGFETSPCVRVEKRKHNAFQDDDKASSKVCIPTKPSIASTSSSKSGGERMIKARQDLLVRQSLEESALVAEGEDIMAIRPAAVFTRPSPNSRSRSSTITTSSSTPPLSSAEGSSMSDGSQSSMDLSQVNVALSNTTHPMSSSTTAARMRARGRGHGHRRRYSAAPTRASRSSVYETIQEERGTPSTIGSRKSSSPTACQGIFIVDPDSGSVDLSADGVDWDDERGIVALRKYYALRHEAEDTVTESKRLWSDTPFSVYALQAFSNSEGMQALLQHSVQTYGPLPSELGPRRVRSRTQSRASPYPSRHAQLEAPASPELPRPSPAELHRAFATAHALQAVEPNATDVYMSPAVPSPKRDSVRTPGASHRMRARVSLPLHDARHSAGRSVARRRRRT</sequence>
<feature type="compositionally biased region" description="Low complexity" evidence="1">
    <location>
        <begin position="108"/>
        <end position="150"/>
    </location>
</feature>
<evidence type="ECO:0000313" key="3">
    <source>
        <dbReference type="Proteomes" id="UP001218218"/>
    </source>
</evidence>
<feature type="compositionally biased region" description="Polar residues" evidence="1">
    <location>
        <begin position="206"/>
        <end position="218"/>
    </location>
</feature>
<dbReference type="EMBL" id="JARIHO010000045">
    <property type="protein sequence ID" value="KAJ7323955.1"/>
    <property type="molecule type" value="Genomic_DNA"/>
</dbReference>
<feature type="region of interest" description="Disordered" evidence="1">
    <location>
        <begin position="108"/>
        <end position="218"/>
    </location>
</feature>
<accession>A0AAD6ZJ29</accession>
<evidence type="ECO:0000313" key="2">
    <source>
        <dbReference type="EMBL" id="KAJ7323955.1"/>
    </source>
</evidence>
<dbReference type="Proteomes" id="UP001218218">
    <property type="component" value="Unassembled WGS sequence"/>
</dbReference>
<proteinExistence type="predicted"/>
<feature type="region of interest" description="Disordered" evidence="1">
    <location>
        <begin position="42"/>
        <end position="71"/>
    </location>
</feature>
<feature type="region of interest" description="Disordered" evidence="1">
    <location>
        <begin position="371"/>
        <end position="418"/>
    </location>
</feature>
<evidence type="ECO:0000256" key="1">
    <source>
        <dbReference type="SAM" id="MobiDB-lite"/>
    </source>
</evidence>
<organism evidence="2 3">
    <name type="scientific">Mycena albidolilacea</name>
    <dbReference type="NCBI Taxonomy" id="1033008"/>
    <lineage>
        <taxon>Eukaryota</taxon>
        <taxon>Fungi</taxon>
        <taxon>Dikarya</taxon>
        <taxon>Basidiomycota</taxon>
        <taxon>Agaricomycotina</taxon>
        <taxon>Agaricomycetes</taxon>
        <taxon>Agaricomycetidae</taxon>
        <taxon>Agaricales</taxon>
        <taxon>Marasmiineae</taxon>
        <taxon>Mycenaceae</taxon>
        <taxon>Mycena</taxon>
    </lineage>
</organism>
<gene>
    <name evidence="2" type="ORF">DFH08DRAFT_347181</name>
</gene>
<keyword evidence="3" id="KW-1185">Reference proteome</keyword>
<feature type="compositionally biased region" description="Polar residues" evidence="1">
    <location>
        <begin position="151"/>
        <end position="161"/>
    </location>
</feature>
<feature type="compositionally biased region" description="Low complexity" evidence="1">
    <location>
        <begin position="54"/>
        <end position="68"/>
    </location>
</feature>
<dbReference type="AlphaFoldDB" id="A0AAD6ZJ29"/>
<name>A0AAD6ZJ29_9AGAR</name>
<protein>
    <submittedName>
        <fullName evidence="2">Uncharacterized protein</fullName>
    </submittedName>
</protein>
<comment type="caution">
    <text evidence="2">The sequence shown here is derived from an EMBL/GenBank/DDBJ whole genome shotgun (WGS) entry which is preliminary data.</text>
</comment>
<reference evidence="2" key="1">
    <citation type="submission" date="2023-03" db="EMBL/GenBank/DDBJ databases">
        <title>Massive genome expansion in bonnet fungi (Mycena s.s.) driven by repeated elements and novel gene families across ecological guilds.</title>
        <authorList>
            <consortium name="Lawrence Berkeley National Laboratory"/>
            <person name="Harder C.B."/>
            <person name="Miyauchi S."/>
            <person name="Viragh M."/>
            <person name="Kuo A."/>
            <person name="Thoen E."/>
            <person name="Andreopoulos B."/>
            <person name="Lu D."/>
            <person name="Skrede I."/>
            <person name="Drula E."/>
            <person name="Henrissat B."/>
            <person name="Morin E."/>
            <person name="Kohler A."/>
            <person name="Barry K."/>
            <person name="LaButti K."/>
            <person name="Morin E."/>
            <person name="Salamov A."/>
            <person name="Lipzen A."/>
            <person name="Mereny Z."/>
            <person name="Hegedus B."/>
            <person name="Baldrian P."/>
            <person name="Stursova M."/>
            <person name="Weitz H."/>
            <person name="Taylor A."/>
            <person name="Grigoriev I.V."/>
            <person name="Nagy L.G."/>
            <person name="Martin F."/>
            <person name="Kauserud H."/>
        </authorList>
    </citation>
    <scope>NUCLEOTIDE SEQUENCE</scope>
    <source>
        <strain evidence="2">CBHHK002</strain>
    </source>
</reference>
<feature type="region of interest" description="Disordered" evidence="1">
    <location>
        <begin position="305"/>
        <end position="345"/>
    </location>
</feature>
<feature type="compositionally biased region" description="Basic residues" evidence="1">
    <location>
        <begin position="171"/>
        <end position="184"/>
    </location>
</feature>